<dbReference type="EMBL" id="WNXC01000001">
    <property type="protein sequence ID" value="MBB2148231.1"/>
    <property type="molecule type" value="Genomic_DNA"/>
</dbReference>
<protein>
    <submittedName>
        <fullName evidence="3">NAD-dependent epimerase/dehydratase family protein</fullName>
    </submittedName>
</protein>
<organism evidence="3 4">
    <name type="scientific">Pedobacter gandavensis</name>
    <dbReference type="NCBI Taxonomy" id="2679963"/>
    <lineage>
        <taxon>Bacteria</taxon>
        <taxon>Pseudomonadati</taxon>
        <taxon>Bacteroidota</taxon>
        <taxon>Sphingobacteriia</taxon>
        <taxon>Sphingobacteriales</taxon>
        <taxon>Sphingobacteriaceae</taxon>
        <taxon>Pedobacter</taxon>
    </lineage>
</organism>
<dbReference type="PANTHER" id="PTHR43000">
    <property type="entry name" value="DTDP-D-GLUCOSE 4,6-DEHYDRATASE-RELATED"/>
    <property type="match status" value="1"/>
</dbReference>
<comment type="similarity">
    <text evidence="1">Belongs to the NAD(P)-dependent epimerase/dehydratase family.</text>
</comment>
<comment type="caution">
    <text evidence="3">The sequence shown here is derived from an EMBL/GenBank/DDBJ whole genome shotgun (WGS) entry which is preliminary data.</text>
</comment>
<gene>
    <name evidence="3" type="ORF">GM920_04835</name>
</gene>
<dbReference type="InterPro" id="IPR036291">
    <property type="entry name" value="NAD(P)-bd_dom_sf"/>
</dbReference>
<keyword evidence="4" id="KW-1185">Reference proteome</keyword>
<evidence type="ECO:0000259" key="2">
    <source>
        <dbReference type="Pfam" id="PF01370"/>
    </source>
</evidence>
<evidence type="ECO:0000256" key="1">
    <source>
        <dbReference type="ARBA" id="ARBA00007637"/>
    </source>
</evidence>
<dbReference type="Proteomes" id="UP000636110">
    <property type="component" value="Unassembled WGS sequence"/>
</dbReference>
<dbReference type="Gene3D" id="3.40.50.720">
    <property type="entry name" value="NAD(P)-binding Rossmann-like Domain"/>
    <property type="match status" value="1"/>
</dbReference>
<dbReference type="InterPro" id="IPR001509">
    <property type="entry name" value="Epimerase_deHydtase"/>
</dbReference>
<sequence>MKKRILLTGASGTVGFEVLKQLILQADQFEITAFDQKTKNAIKLLSPFEKQLNVVYGDLTNPEEVAKVCKEQDDVIHLAAIIPPLADEKQELAYAVNVKGTENLVLGLKKHSPQAFFMYSSSISVYGDRLHTPWINSTDVLAPSLEDHYAVTKIEAEQLIRNSGLDFCIFRLAAIMGLSNHKPSGIMFHMPLATAMEILTPEDTARAFVNAIAHRTSLTGKTYNLGGGASCRTTYEEFLSQSFKAFGLGKMDFPTHAFAEKNFHCGYYADGDELEDLLHFRRDTLEDYFEKLHHSVSPVKRTLASVFRGTIKSHLLRKSEPFNALLHKDKKMASRFFNEL</sequence>
<proteinExistence type="inferred from homology"/>
<evidence type="ECO:0000313" key="3">
    <source>
        <dbReference type="EMBL" id="MBB2148231.1"/>
    </source>
</evidence>
<name>A0ABR6ETC4_9SPHI</name>
<reference evidence="3 4" key="1">
    <citation type="submission" date="2019-11" db="EMBL/GenBank/DDBJ databases">
        <title>Description of Pedobacter sp. LMG 31462T.</title>
        <authorList>
            <person name="Carlier A."/>
            <person name="Qi S."/>
            <person name="Vandamme P."/>
        </authorList>
    </citation>
    <scope>NUCLEOTIDE SEQUENCE [LARGE SCALE GENOMIC DNA]</scope>
    <source>
        <strain evidence="3 4">LMG 31462</strain>
    </source>
</reference>
<feature type="domain" description="NAD-dependent epimerase/dehydratase" evidence="2">
    <location>
        <begin position="5"/>
        <end position="191"/>
    </location>
</feature>
<dbReference type="Pfam" id="PF01370">
    <property type="entry name" value="Epimerase"/>
    <property type="match status" value="1"/>
</dbReference>
<accession>A0ABR6ETC4</accession>
<dbReference type="SUPFAM" id="SSF51735">
    <property type="entry name" value="NAD(P)-binding Rossmann-fold domains"/>
    <property type="match status" value="1"/>
</dbReference>
<evidence type="ECO:0000313" key="4">
    <source>
        <dbReference type="Proteomes" id="UP000636110"/>
    </source>
</evidence>